<comment type="domain">
    <text evidence="9">Consists of three domains; the N-terminal catalytic domain, the editing domain and the C-terminal C-Ala domain. The editing domain removes incorrectly charged amino acids, while the C-Ala domain, along with tRNA(Ala), serves as a bridge to cooperatively bring together the editing and aminoacylation centers thus stimulating deacylation of misacylated tRNAs.</text>
</comment>
<comment type="function">
    <text evidence="9">Catalyzes the attachment of alanine to tRNA(Ala) in a two-step reaction: alanine is first activated by ATP to form Ala-AMP and then transferred to the acceptor end of tRNA(Ala). Also edits incorrectly charged Ser-tRNA(Ala) and Gly-tRNA(Ala) via its editing domain.</text>
</comment>
<dbReference type="Gene3D" id="3.30.930.10">
    <property type="entry name" value="Bira Bifunctional Protein, Domain 2"/>
    <property type="match status" value="1"/>
</dbReference>
<keyword evidence="6 9" id="KW-0694">RNA-binding</keyword>
<dbReference type="InterPro" id="IPR012947">
    <property type="entry name" value="tRNA_SAD"/>
</dbReference>
<dbReference type="PANTHER" id="PTHR11777">
    <property type="entry name" value="ALANYL-TRNA SYNTHETASE"/>
    <property type="match status" value="1"/>
</dbReference>
<organism evidence="11 12">
    <name type="scientific">Candidatus Woesebacteria bacterium RBG_13_36_22</name>
    <dbReference type="NCBI Taxonomy" id="1802478"/>
    <lineage>
        <taxon>Bacteria</taxon>
        <taxon>Candidatus Woeseibacteriota</taxon>
    </lineage>
</organism>
<dbReference type="InterPro" id="IPR050058">
    <property type="entry name" value="Ala-tRNA_ligase"/>
</dbReference>
<keyword evidence="4 9" id="KW-0547">Nucleotide-binding</keyword>
<dbReference type="EMBL" id="MGFQ01000019">
    <property type="protein sequence ID" value="OGM09863.1"/>
    <property type="molecule type" value="Genomic_DNA"/>
</dbReference>
<feature type="binding site" evidence="9">
    <location>
        <position position="448"/>
    </location>
    <ligand>
        <name>Zn(2+)</name>
        <dbReference type="ChEBI" id="CHEBI:29105"/>
    </ligand>
</feature>
<comment type="cofactor">
    <cofactor evidence="9">
        <name>Zn(2+)</name>
        <dbReference type="ChEBI" id="CHEBI:29105"/>
    </cofactor>
    <text evidence="9">Binds 1 zinc ion per subunit.</text>
</comment>
<dbReference type="GO" id="GO:0006419">
    <property type="term" value="P:alanyl-tRNA aminoacylation"/>
    <property type="evidence" value="ECO:0007669"/>
    <property type="project" value="UniProtKB-UniRule"/>
</dbReference>
<evidence type="ECO:0000256" key="4">
    <source>
        <dbReference type="ARBA" id="ARBA00022741"/>
    </source>
</evidence>
<feature type="domain" description="Alanyl-transfer RNA synthetases family profile" evidence="10">
    <location>
        <begin position="1"/>
        <end position="581"/>
    </location>
</feature>
<dbReference type="GO" id="GO:0002161">
    <property type="term" value="F:aminoacyl-tRNA deacylase activity"/>
    <property type="evidence" value="ECO:0007669"/>
    <property type="project" value="TreeGrafter"/>
</dbReference>
<dbReference type="InterPro" id="IPR045864">
    <property type="entry name" value="aa-tRNA-synth_II/BPL/LPL"/>
</dbReference>
<dbReference type="Gene3D" id="3.30.54.20">
    <property type="match status" value="1"/>
</dbReference>
<dbReference type="NCBIfam" id="NF002436">
    <property type="entry name" value="PRK01584.1"/>
    <property type="match status" value="1"/>
</dbReference>
<dbReference type="EC" id="6.1.1.7" evidence="9"/>
<evidence type="ECO:0000256" key="8">
    <source>
        <dbReference type="ARBA" id="ARBA00023146"/>
    </source>
</evidence>
<evidence type="ECO:0000256" key="6">
    <source>
        <dbReference type="ARBA" id="ARBA00022884"/>
    </source>
</evidence>
<dbReference type="HAMAP" id="MF_00036_B">
    <property type="entry name" value="Ala_tRNA_synth_B"/>
    <property type="match status" value="1"/>
</dbReference>
<feature type="binding site" evidence="9">
    <location>
        <position position="444"/>
    </location>
    <ligand>
        <name>Zn(2+)</name>
        <dbReference type="ChEBI" id="CHEBI:29105"/>
    </ligand>
</feature>
<protein>
    <recommendedName>
        <fullName evidence="9">Alanine--tRNA ligase</fullName>
        <ecNumber evidence="9">6.1.1.7</ecNumber>
    </recommendedName>
    <alternativeName>
        <fullName evidence="9">Alanyl-tRNA synthetase</fullName>
        <shortName evidence="9">AlaRS</shortName>
    </alternativeName>
</protein>
<dbReference type="PRINTS" id="PR00980">
    <property type="entry name" value="TRNASYNTHALA"/>
</dbReference>
<dbReference type="InterPro" id="IPR023033">
    <property type="entry name" value="Ala_tRNA_ligase_euk/bac"/>
</dbReference>
<dbReference type="AlphaFoldDB" id="A0A1F7X4P6"/>
<feature type="binding site" evidence="9">
    <location>
        <position position="550"/>
    </location>
    <ligand>
        <name>Zn(2+)</name>
        <dbReference type="ChEBI" id="CHEBI:29105"/>
    </ligand>
</feature>
<evidence type="ECO:0000259" key="10">
    <source>
        <dbReference type="PROSITE" id="PS50860"/>
    </source>
</evidence>
<dbReference type="InterPro" id="IPR018165">
    <property type="entry name" value="Ala-tRNA-synth_IIc_core"/>
</dbReference>
<reference evidence="11 12" key="1">
    <citation type="journal article" date="2016" name="Nat. Commun.">
        <title>Thousands of microbial genomes shed light on interconnected biogeochemical processes in an aquifer system.</title>
        <authorList>
            <person name="Anantharaman K."/>
            <person name="Brown C.T."/>
            <person name="Hug L.A."/>
            <person name="Sharon I."/>
            <person name="Castelle C.J."/>
            <person name="Probst A.J."/>
            <person name="Thomas B.C."/>
            <person name="Singh A."/>
            <person name="Wilkins M.J."/>
            <person name="Karaoz U."/>
            <person name="Brodie E.L."/>
            <person name="Williams K.H."/>
            <person name="Hubbard S.S."/>
            <person name="Banfield J.F."/>
        </authorList>
    </citation>
    <scope>NUCLEOTIDE SEQUENCE [LARGE SCALE GENOMIC DNA]</scope>
</reference>
<dbReference type="SUPFAM" id="SSF101353">
    <property type="entry name" value="Putative anticodon-binding domain of alanyl-tRNA synthetase (AlaRS)"/>
    <property type="match status" value="1"/>
</dbReference>
<dbReference type="Gene3D" id="3.30.980.10">
    <property type="entry name" value="Threonyl-trna Synthetase, Chain A, domain 2"/>
    <property type="match status" value="1"/>
</dbReference>
<dbReference type="GO" id="GO:0005737">
    <property type="term" value="C:cytoplasm"/>
    <property type="evidence" value="ECO:0007669"/>
    <property type="project" value="UniProtKB-SubCell"/>
</dbReference>
<comment type="similarity">
    <text evidence="1 9">Belongs to the class-II aminoacyl-tRNA synthetase family.</text>
</comment>
<evidence type="ECO:0000256" key="1">
    <source>
        <dbReference type="ARBA" id="ARBA00008226"/>
    </source>
</evidence>
<dbReference type="InterPro" id="IPR018163">
    <property type="entry name" value="Thr/Ala-tRNA-synth_IIc_edit"/>
</dbReference>
<dbReference type="GO" id="GO:0005524">
    <property type="term" value="F:ATP binding"/>
    <property type="evidence" value="ECO:0007669"/>
    <property type="project" value="UniProtKB-UniRule"/>
</dbReference>
<name>A0A1F7X4P6_9BACT</name>
<sequence>MTAKELKKKYFDFFIKKSHAQIPSASVVPENDPTVLFTTAGMHPLVPYLLGESHPLGKRLVGVQKCIRTDDIDEVGDTFHHTFFEMLGNWSLGDYWKEESITWSYEFLTKELNLDPKRIWITCFKGDSDAPRDIESANVWKSLGIPDARIFFYGKKENWWGPAGAIGPCGPDSEIFYDTTGKPHGKDCQPGDNCGRFFEIWNNVFMQYNKTADGKYEPLLQKNVDTGMGVERTTAVLSGYDDNYLVSDLWENILFSIGKLTKSDYKGNEKAHRIIADHIRASCFMIADQVFPSNKDRGYILRRLIRRAVRYGKTLGVKGVFISNLIEPVIKTYQTDYPELKANADVIKEIIKEEEERFLLTLERGLKEIEKYPKLDGKKAFFLYETYGFPLELTEEIAKERGQKIDKSIFEKEFAKHKNLSRTTSAGMFKGGLADHSEEVTKLHTTTHLVHAALRKILGDYVSQKGSNITTERLRFDFSHPQKLAEEEVKQVENLVNEYIKKDLPVTFKIMTIGDAIKAGALHFFAEKYQEKVKVYSIGDVSREVCGGPHVNHTSEIGRVRISKQEKIGTGLIRIYVTRSD</sequence>
<dbReference type="GO" id="GO:0000049">
    <property type="term" value="F:tRNA binding"/>
    <property type="evidence" value="ECO:0007669"/>
    <property type="project" value="UniProtKB-KW"/>
</dbReference>
<accession>A0A1F7X4P6</accession>
<evidence type="ECO:0000313" key="12">
    <source>
        <dbReference type="Proteomes" id="UP000176939"/>
    </source>
</evidence>
<keyword evidence="7 9" id="KW-0648">Protein biosynthesis</keyword>
<dbReference type="Pfam" id="PF07973">
    <property type="entry name" value="tRNA_SAD"/>
    <property type="match status" value="1"/>
</dbReference>
<comment type="subcellular location">
    <subcellularLocation>
        <location evidence="9">Cytoplasm</location>
    </subcellularLocation>
</comment>
<dbReference type="PANTHER" id="PTHR11777:SF9">
    <property type="entry name" value="ALANINE--TRNA LIGASE, CYTOPLASMIC"/>
    <property type="match status" value="1"/>
</dbReference>
<keyword evidence="9" id="KW-0479">Metal-binding</keyword>
<dbReference type="SUPFAM" id="SSF55681">
    <property type="entry name" value="Class II aaRS and biotin synthetases"/>
    <property type="match status" value="1"/>
</dbReference>
<evidence type="ECO:0000256" key="3">
    <source>
        <dbReference type="ARBA" id="ARBA00022598"/>
    </source>
</evidence>
<dbReference type="FunFam" id="3.30.980.10:FF:000004">
    <property type="entry name" value="Alanine--tRNA ligase, cytoplasmic"/>
    <property type="match status" value="1"/>
</dbReference>
<keyword evidence="2 9" id="KW-0820">tRNA-binding</keyword>
<evidence type="ECO:0000256" key="9">
    <source>
        <dbReference type="HAMAP-Rule" id="MF_00036"/>
    </source>
</evidence>
<keyword evidence="5 9" id="KW-0067">ATP-binding</keyword>
<feature type="binding site" evidence="9">
    <location>
        <position position="546"/>
    </location>
    <ligand>
        <name>Zn(2+)</name>
        <dbReference type="ChEBI" id="CHEBI:29105"/>
    </ligand>
</feature>
<dbReference type="InterPro" id="IPR002318">
    <property type="entry name" value="Ala-tRNA-lgiase_IIc"/>
</dbReference>
<dbReference type="GO" id="GO:0004813">
    <property type="term" value="F:alanine-tRNA ligase activity"/>
    <property type="evidence" value="ECO:0007669"/>
    <property type="project" value="UniProtKB-UniRule"/>
</dbReference>
<dbReference type="GO" id="GO:0008270">
    <property type="term" value="F:zinc ion binding"/>
    <property type="evidence" value="ECO:0007669"/>
    <property type="project" value="UniProtKB-UniRule"/>
</dbReference>
<dbReference type="InterPro" id="IPR018162">
    <property type="entry name" value="Ala-tRNA-ligase_IIc_anticod-bd"/>
</dbReference>
<dbReference type="CDD" id="cd00673">
    <property type="entry name" value="AlaRS_core"/>
    <property type="match status" value="1"/>
</dbReference>
<keyword evidence="3 9" id="KW-0436">Ligase</keyword>
<proteinExistence type="inferred from homology"/>
<dbReference type="PROSITE" id="PS50860">
    <property type="entry name" value="AA_TRNA_LIGASE_II_ALA"/>
    <property type="match status" value="1"/>
</dbReference>
<keyword evidence="9" id="KW-0862">Zinc</keyword>
<keyword evidence="8 9" id="KW-0030">Aminoacyl-tRNA synthetase</keyword>
<dbReference type="Pfam" id="PF01411">
    <property type="entry name" value="tRNA-synt_2c"/>
    <property type="match status" value="1"/>
</dbReference>
<dbReference type="NCBIfam" id="TIGR00344">
    <property type="entry name" value="alaS"/>
    <property type="match status" value="1"/>
</dbReference>
<evidence type="ECO:0000256" key="2">
    <source>
        <dbReference type="ARBA" id="ARBA00022555"/>
    </source>
</evidence>
<dbReference type="Proteomes" id="UP000176939">
    <property type="component" value="Unassembled WGS sequence"/>
</dbReference>
<dbReference type="SUPFAM" id="SSF55186">
    <property type="entry name" value="ThrRS/AlaRS common domain"/>
    <property type="match status" value="1"/>
</dbReference>
<evidence type="ECO:0000256" key="5">
    <source>
        <dbReference type="ARBA" id="ARBA00022840"/>
    </source>
</evidence>
<comment type="caution">
    <text evidence="11">The sequence shown here is derived from an EMBL/GenBank/DDBJ whole genome shotgun (WGS) entry which is preliminary data.</text>
</comment>
<keyword evidence="9" id="KW-0963">Cytoplasm</keyword>
<evidence type="ECO:0000256" key="7">
    <source>
        <dbReference type="ARBA" id="ARBA00022917"/>
    </source>
</evidence>
<evidence type="ECO:0000313" key="11">
    <source>
        <dbReference type="EMBL" id="OGM09863.1"/>
    </source>
</evidence>
<dbReference type="InterPro" id="IPR018164">
    <property type="entry name" value="Ala-tRNA-synth_IIc_N"/>
</dbReference>
<gene>
    <name evidence="9" type="primary">alaS</name>
    <name evidence="11" type="ORF">A2Z67_03630</name>
</gene>
<dbReference type="SMART" id="SM00863">
    <property type="entry name" value="tRNA_SAD"/>
    <property type="match status" value="1"/>
</dbReference>
<comment type="catalytic activity">
    <reaction evidence="9">
        <text>tRNA(Ala) + L-alanine + ATP = L-alanyl-tRNA(Ala) + AMP + diphosphate</text>
        <dbReference type="Rhea" id="RHEA:12540"/>
        <dbReference type="Rhea" id="RHEA-COMP:9657"/>
        <dbReference type="Rhea" id="RHEA-COMP:9923"/>
        <dbReference type="ChEBI" id="CHEBI:30616"/>
        <dbReference type="ChEBI" id="CHEBI:33019"/>
        <dbReference type="ChEBI" id="CHEBI:57972"/>
        <dbReference type="ChEBI" id="CHEBI:78442"/>
        <dbReference type="ChEBI" id="CHEBI:78497"/>
        <dbReference type="ChEBI" id="CHEBI:456215"/>
        <dbReference type="EC" id="6.1.1.7"/>
    </reaction>
</comment>